<dbReference type="STRING" id="52.CMC5_032270"/>
<dbReference type="Proteomes" id="UP000067626">
    <property type="component" value="Chromosome"/>
</dbReference>
<dbReference type="RefSeq" id="WP_050431224.1">
    <property type="nucleotide sequence ID" value="NZ_CP012159.1"/>
</dbReference>
<dbReference type="EMBL" id="CP012159">
    <property type="protein sequence ID" value="AKT39080.1"/>
    <property type="molecule type" value="Genomic_DNA"/>
</dbReference>
<evidence type="ECO:0000256" key="1">
    <source>
        <dbReference type="SAM" id="Phobius"/>
    </source>
</evidence>
<name>A0A0K1EDZ3_CHOCO</name>
<keyword evidence="1" id="KW-0812">Transmembrane</keyword>
<organism evidence="2 3">
    <name type="scientific">Chondromyces crocatus</name>
    <dbReference type="NCBI Taxonomy" id="52"/>
    <lineage>
        <taxon>Bacteria</taxon>
        <taxon>Pseudomonadati</taxon>
        <taxon>Myxococcota</taxon>
        <taxon>Polyangia</taxon>
        <taxon>Polyangiales</taxon>
        <taxon>Polyangiaceae</taxon>
        <taxon>Chondromyces</taxon>
    </lineage>
</organism>
<protein>
    <submittedName>
        <fullName evidence="2">Uncharacterized protein</fullName>
    </submittedName>
</protein>
<accession>A0A0K1EDZ3</accession>
<feature type="transmembrane region" description="Helical" evidence="1">
    <location>
        <begin position="104"/>
        <end position="124"/>
    </location>
</feature>
<evidence type="ECO:0000313" key="2">
    <source>
        <dbReference type="EMBL" id="AKT39080.1"/>
    </source>
</evidence>
<dbReference type="AlphaFoldDB" id="A0A0K1EDZ3"/>
<evidence type="ECO:0000313" key="3">
    <source>
        <dbReference type="Proteomes" id="UP000067626"/>
    </source>
</evidence>
<keyword evidence="3" id="KW-1185">Reference proteome</keyword>
<keyword evidence="1" id="KW-1133">Transmembrane helix</keyword>
<keyword evidence="1" id="KW-0472">Membrane</keyword>
<dbReference type="KEGG" id="ccro:CMC5_032270"/>
<gene>
    <name evidence="2" type="ORF">CMC5_032270</name>
</gene>
<sequence length="329" mass="34847">MTSAPLATPPSALVADAPAPPRVAICVDCRTLLSEGERCDGGLTHRVTSLATAEGRAKLTDEVWGPPSARRRARQLAKAGGGGAGIGSFLEGCNACDVPTSSEGLAIALFVLIAGLVSLLLYWVGAKIVEAIRAHQNRPKPHGGLLWPASVGRRAGPAGVITRLLPDPAAPSDVRRLALRAPAGRENCAAYAIDLRCKRFLRSDIMLHAAESAGFEVRLDDGSVAHVPAGRIRLEGPAVRRRRGAASAVEQYVEALAPRRSEPDDVEPFPYDFVDEITARPGDRVRLFGAWERMAVPGTPAGYRAVAPVVLVPQDVPALRLEVNDPPSK</sequence>
<dbReference type="OrthoDB" id="5496598at2"/>
<reference evidence="2 3" key="1">
    <citation type="submission" date="2015-07" db="EMBL/GenBank/DDBJ databases">
        <title>Genome analysis of myxobacterium Chondromyces crocatus Cm c5 reveals a high potential for natural compound synthesis and the genetic basis for the loss of fruiting body formation.</title>
        <authorList>
            <person name="Zaburannyi N."/>
            <person name="Bunk B."/>
            <person name="Maier J."/>
            <person name="Overmann J."/>
            <person name="Mueller R."/>
        </authorList>
    </citation>
    <scope>NUCLEOTIDE SEQUENCE [LARGE SCALE GENOMIC DNA]</scope>
    <source>
        <strain evidence="2 3">Cm c5</strain>
    </source>
</reference>
<proteinExistence type="predicted"/>